<dbReference type="OrthoDB" id="543755at2759"/>
<dbReference type="AlphaFoldDB" id="A0A2K3CVL0"/>
<accession>A0A2K3CVL0</accession>
<dbReference type="Gramene" id="PNW72308">
    <property type="protein sequence ID" value="PNW72308"/>
    <property type="gene ID" value="CHLRE_16g673553v5"/>
</dbReference>
<feature type="compositionally biased region" description="Gly residues" evidence="1">
    <location>
        <begin position="230"/>
        <end position="241"/>
    </location>
</feature>
<dbReference type="InterPro" id="IPR050266">
    <property type="entry name" value="AB_hydrolase_sf"/>
</dbReference>
<proteinExistence type="predicted"/>
<dbReference type="Pfam" id="PF00561">
    <property type="entry name" value="Abhydrolase_1"/>
    <property type="match status" value="1"/>
</dbReference>
<dbReference type="PANTHER" id="PTHR43798">
    <property type="entry name" value="MONOACYLGLYCEROL LIPASE"/>
    <property type="match status" value="1"/>
</dbReference>
<keyword evidence="4" id="KW-1185">Reference proteome</keyword>
<feature type="domain" description="AB hydrolase-1" evidence="2">
    <location>
        <begin position="25"/>
        <end position="140"/>
    </location>
</feature>
<dbReference type="SUPFAM" id="SSF53474">
    <property type="entry name" value="alpha/beta-Hydrolases"/>
    <property type="match status" value="1"/>
</dbReference>
<dbReference type="RefSeq" id="XP_042916145.1">
    <property type="nucleotide sequence ID" value="XM_043071220.1"/>
</dbReference>
<sequence>MPLLRLSTGAVLEYASFGAPHASKTIIYHHGWPSSRHEAAFLHPHAERHDLRVLAINRPGVGRSSLPPAPGQYDFPTVVEAVRQLLDSAGLRRVVFMGTSGGGPYAAACAALLPERTTAVCLVASMTHTRNAPGLLQGMALSNRLGYLAINHAPRLCGGVMAAGTLLLRAAGALGLGPVAAAARQAAAQEAHGGKPAGAGAQPEEEGGRQDTGSGGGAAEGLQAGEREGAGAGGGEGGGGDAAARSAAAAAALPAGALTAAVGAGEGGAVRRTAAGSALSEAVTAAMLVAAGFSRADRLAVARAMRQQPELVALMSGSGREALAQGLAGLWADMRLTSEPWGLPLERITAPTFVWQVRLGSCVRNGWAGGWVA</sequence>
<dbReference type="EMBL" id="CM008977">
    <property type="protein sequence ID" value="PNW72308.1"/>
    <property type="molecule type" value="Genomic_DNA"/>
</dbReference>
<dbReference type="STRING" id="3055.A0A2K3CVL0"/>
<dbReference type="Gene3D" id="3.40.50.1820">
    <property type="entry name" value="alpha/beta hydrolase"/>
    <property type="match status" value="1"/>
</dbReference>
<feature type="region of interest" description="Disordered" evidence="1">
    <location>
        <begin position="187"/>
        <end position="241"/>
    </location>
</feature>
<protein>
    <recommendedName>
        <fullName evidence="2">AB hydrolase-1 domain-containing protein</fullName>
    </recommendedName>
</protein>
<evidence type="ECO:0000313" key="4">
    <source>
        <dbReference type="Proteomes" id="UP000006906"/>
    </source>
</evidence>
<evidence type="ECO:0000256" key="1">
    <source>
        <dbReference type="SAM" id="MobiDB-lite"/>
    </source>
</evidence>
<dbReference type="Proteomes" id="UP000006906">
    <property type="component" value="Chromosome 16"/>
</dbReference>
<dbReference type="InParanoid" id="A0A2K3CVL0"/>
<dbReference type="GeneID" id="5721424"/>
<dbReference type="InterPro" id="IPR029058">
    <property type="entry name" value="AB_hydrolase_fold"/>
</dbReference>
<evidence type="ECO:0000313" key="3">
    <source>
        <dbReference type="EMBL" id="PNW72308.1"/>
    </source>
</evidence>
<dbReference type="KEGG" id="cre:CHLRE_16g673553v5"/>
<dbReference type="GO" id="GO:0016020">
    <property type="term" value="C:membrane"/>
    <property type="evidence" value="ECO:0000318"/>
    <property type="project" value="GO_Central"/>
</dbReference>
<dbReference type="PANTHER" id="PTHR43798:SF33">
    <property type="entry name" value="HYDROLASE, PUTATIVE (AFU_ORTHOLOGUE AFUA_2G14860)-RELATED"/>
    <property type="match status" value="1"/>
</dbReference>
<reference evidence="3 4" key="1">
    <citation type="journal article" date="2007" name="Science">
        <title>The Chlamydomonas genome reveals the evolution of key animal and plant functions.</title>
        <authorList>
            <person name="Merchant S.S."/>
            <person name="Prochnik S.E."/>
            <person name="Vallon O."/>
            <person name="Harris E.H."/>
            <person name="Karpowicz S.J."/>
            <person name="Witman G.B."/>
            <person name="Terry A."/>
            <person name="Salamov A."/>
            <person name="Fritz-Laylin L.K."/>
            <person name="Marechal-Drouard L."/>
            <person name="Marshall W.F."/>
            <person name="Qu L.H."/>
            <person name="Nelson D.R."/>
            <person name="Sanderfoot A.A."/>
            <person name="Spalding M.H."/>
            <person name="Kapitonov V.V."/>
            <person name="Ren Q."/>
            <person name="Ferris P."/>
            <person name="Lindquist E."/>
            <person name="Shapiro H."/>
            <person name="Lucas S.M."/>
            <person name="Grimwood J."/>
            <person name="Schmutz J."/>
            <person name="Cardol P."/>
            <person name="Cerutti H."/>
            <person name="Chanfreau G."/>
            <person name="Chen C.L."/>
            <person name="Cognat V."/>
            <person name="Croft M.T."/>
            <person name="Dent R."/>
            <person name="Dutcher S."/>
            <person name="Fernandez E."/>
            <person name="Fukuzawa H."/>
            <person name="Gonzalez-Ballester D."/>
            <person name="Gonzalez-Halphen D."/>
            <person name="Hallmann A."/>
            <person name="Hanikenne M."/>
            <person name="Hippler M."/>
            <person name="Inwood W."/>
            <person name="Jabbari K."/>
            <person name="Kalanon M."/>
            <person name="Kuras R."/>
            <person name="Lefebvre P.A."/>
            <person name="Lemaire S.D."/>
            <person name="Lobanov A.V."/>
            <person name="Lohr M."/>
            <person name="Manuell A."/>
            <person name="Meier I."/>
            <person name="Mets L."/>
            <person name="Mittag M."/>
            <person name="Mittelmeier T."/>
            <person name="Moroney J.V."/>
            <person name="Moseley J."/>
            <person name="Napoli C."/>
            <person name="Nedelcu A.M."/>
            <person name="Niyogi K."/>
            <person name="Novoselov S.V."/>
            <person name="Paulsen I.T."/>
            <person name="Pazour G."/>
            <person name="Purton S."/>
            <person name="Ral J.P."/>
            <person name="Riano-Pachon D.M."/>
            <person name="Riekhof W."/>
            <person name="Rymarquis L."/>
            <person name="Schroda M."/>
            <person name="Stern D."/>
            <person name="Umen J."/>
            <person name="Willows R."/>
            <person name="Wilson N."/>
            <person name="Zimmer S.L."/>
            <person name="Allmer J."/>
            <person name="Balk J."/>
            <person name="Bisova K."/>
            <person name="Chen C.J."/>
            <person name="Elias M."/>
            <person name="Gendler K."/>
            <person name="Hauser C."/>
            <person name="Lamb M.R."/>
            <person name="Ledford H."/>
            <person name="Long J.C."/>
            <person name="Minagawa J."/>
            <person name="Page M.D."/>
            <person name="Pan J."/>
            <person name="Pootakham W."/>
            <person name="Roje S."/>
            <person name="Rose A."/>
            <person name="Stahlberg E."/>
            <person name="Terauchi A.M."/>
            <person name="Yang P."/>
            <person name="Ball S."/>
            <person name="Bowler C."/>
            <person name="Dieckmann C.L."/>
            <person name="Gladyshev V.N."/>
            <person name="Green P."/>
            <person name="Jorgensen R."/>
            <person name="Mayfield S."/>
            <person name="Mueller-Roeber B."/>
            <person name="Rajamani S."/>
            <person name="Sayre R.T."/>
            <person name="Brokstein P."/>
            <person name="Dubchak I."/>
            <person name="Goodstein D."/>
            <person name="Hornick L."/>
            <person name="Huang Y.W."/>
            <person name="Jhaveri J."/>
            <person name="Luo Y."/>
            <person name="Martinez D."/>
            <person name="Ngau W.C."/>
            <person name="Otillar B."/>
            <person name="Poliakov A."/>
            <person name="Porter A."/>
            <person name="Szajkowski L."/>
            <person name="Werner G."/>
            <person name="Zhou K."/>
            <person name="Grigoriev I.V."/>
            <person name="Rokhsar D.S."/>
            <person name="Grossman A.R."/>
        </authorList>
    </citation>
    <scope>NUCLEOTIDE SEQUENCE [LARGE SCALE GENOMIC DNA]</scope>
    <source>
        <strain evidence="4">CC-503</strain>
    </source>
</reference>
<dbReference type="InterPro" id="IPR000073">
    <property type="entry name" value="AB_hydrolase_1"/>
</dbReference>
<evidence type="ECO:0000259" key="2">
    <source>
        <dbReference type="Pfam" id="PF00561"/>
    </source>
</evidence>
<gene>
    <name evidence="3" type="ORF">CHLRE_16g673553v5</name>
</gene>
<name>A0A2K3CVL0_CHLRE</name>
<dbReference type="ExpressionAtlas" id="A0A2K3CVL0">
    <property type="expression patterns" value="baseline"/>
</dbReference>
<organism evidence="3 4">
    <name type="scientific">Chlamydomonas reinhardtii</name>
    <name type="common">Chlamydomonas smithii</name>
    <dbReference type="NCBI Taxonomy" id="3055"/>
    <lineage>
        <taxon>Eukaryota</taxon>
        <taxon>Viridiplantae</taxon>
        <taxon>Chlorophyta</taxon>
        <taxon>core chlorophytes</taxon>
        <taxon>Chlorophyceae</taxon>
        <taxon>CS clade</taxon>
        <taxon>Chlamydomonadales</taxon>
        <taxon>Chlamydomonadaceae</taxon>
        <taxon>Chlamydomonas</taxon>
    </lineage>
</organism>